<feature type="transmembrane region" description="Helical" evidence="1">
    <location>
        <begin position="209"/>
        <end position="231"/>
    </location>
</feature>
<organism evidence="3 4">
    <name type="scientific">Candidatus Gottesmanbacteria bacterium RIFCSPHIGHO2_01_FULL_46_14</name>
    <dbReference type="NCBI Taxonomy" id="1798380"/>
    <lineage>
        <taxon>Bacteria</taxon>
        <taxon>Candidatus Gottesmaniibacteriota</taxon>
    </lineage>
</organism>
<evidence type="ECO:0000313" key="3">
    <source>
        <dbReference type="EMBL" id="OGG15289.1"/>
    </source>
</evidence>
<feature type="transmembrane region" description="Helical" evidence="1">
    <location>
        <begin position="185"/>
        <end position="203"/>
    </location>
</feature>
<evidence type="ECO:0000259" key="2">
    <source>
        <dbReference type="Pfam" id="PF13231"/>
    </source>
</evidence>
<keyword evidence="1" id="KW-0812">Transmembrane</keyword>
<evidence type="ECO:0000256" key="1">
    <source>
        <dbReference type="SAM" id="Phobius"/>
    </source>
</evidence>
<dbReference type="Pfam" id="PF13231">
    <property type="entry name" value="PMT_2"/>
    <property type="match status" value="1"/>
</dbReference>
<sequence>MPLSEYFQPLNPATISLFFLIFFSFDLWGTFIKSLFSKRQLDSSRIINWLIGLGFFSLLWFLLRFFLPPSQLRIALTILVLDLITLPHYLRAGELKKLAVAWWPLKFPLLVIAPFLPAVFIKASLPPYYSDEMAYHFISPAQLAHLTTWRFDGNFYQSLPQVFDLFFVLTFALTKTYSVVRLTHFAILTTAMMFAFTSLKRLFGRPPAYLFVFAFFSLPQAVVQAATIGFVDVATYSFMLIGLLLLIEFVISPSQSLLSFSAIFWGLALGTKYTSLSAAAAIFPAAAFMIFPKIKPRNLVLPFLMVIAFGGYWYLKNLIAYGNPLYPMFGGQTAINFTGNWTTPIDLAHLRPIMEGLFPANNFLQILVLTTPIFFYLNRSTKVRTVSLFLISTVVIELVILKYFSGFYTRYHQHLQLWLLLLLSLQLANQYRHRWQQLISNSVFIVLAAFLVSSYLYSLKLTYQPGFLTRQEINYATGKLDIYGWVKAELPRVSDIIRWCENPPGGQVSIFFVDPDMIWYEKEGFMRSFLTNCYLEKDIPLEGVPVGDLLTQAALQKLKFITPSINQCLPDSQIGSKRAIKDDLDDRTMYLRHLSNKLLCHSQEIIPHLYYFNYEVLNP</sequence>
<dbReference type="EMBL" id="MFJJ01000005">
    <property type="protein sequence ID" value="OGG15289.1"/>
    <property type="molecule type" value="Genomic_DNA"/>
</dbReference>
<proteinExistence type="predicted"/>
<feature type="transmembrane region" description="Helical" evidence="1">
    <location>
        <begin position="6"/>
        <end position="25"/>
    </location>
</feature>
<dbReference type="InterPro" id="IPR038731">
    <property type="entry name" value="RgtA/B/C-like"/>
</dbReference>
<evidence type="ECO:0000313" key="4">
    <source>
        <dbReference type="Proteomes" id="UP000177416"/>
    </source>
</evidence>
<gene>
    <name evidence="3" type="ORF">A2875_00660</name>
</gene>
<feature type="domain" description="Glycosyltransferase RgtA/B/C/D-like" evidence="2">
    <location>
        <begin position="162"/>
        <end position="305"/>
    </location>
</feature>
<reference evidence="3 4" key="1">
    <citation type="journal article" date="2016" name="Nat. Commun.">
        <title>Thousands of microbial genomes shed light on interconnected biogeochemical processes in an aquifer system.</title>
        <authorList>
            <person name="Anantharaman K."/>
            <person name="Brown C.T."/>
            <person name="Hug L.A."/>
            <person name="Sharon I."/>
            <person name="Castelle C.J."/>
            <person name="Probst A.J."/>
            <person name="Thomas B.C."/>
            <person name="Singh A."/>
            <person name="Wilkins M.J."/>
            <person name="Karaoz U."/>
            <person name="Brodie E.L."/>
            <person name="Williams K.H."/>
            <person name="Hubbard S.S."/>
            <person name="Banfield J.F."/>
        </authorList>
    </citation>
    <scope>NUCLEOTIDE SEQUENCE [LARGE SCALE GENOMIC DNA]</scope>
</reference>
<comment type="caution">
    <text evidence="3">The sequence shown here is derived from an EMBL/GenBank/DDBJ whole genome shotgun (WGS) entry which is preliminary data.</text>
</comment>
<keyword evidence="1" id="KW-0472">Membrane</keyword>
<feature type="transmembrane region" description="Helical" evidence="1">
    <location>
        <begin position="102"/>
        <end position="121"/>
    </location>
</feature>
<feature type="transmembrane region" description="Helical" evidence="1">
    <location>
        <begin position="46"/>
        <end position="66"/>
    </location>
</feature>
<feature type="transmembrane region" description="Helical" evidence="1">
    <location>
        <begin position="273"/>
        <end position="291"/>
    </location>
</feature>
<keyword evidence="1" id="KW-1133">Transmembrane helix</keyword>
<feature type="transmembrane region" description="Helical" evidence="1">
    <location>
        <begin position="438"/>
        <end position="457"/>
    </location>
</feature>
<feature type="transmembrane region" description="Helical" evidence="1">
    <location>
        <begin position="298"/>
        <end position="315"/>
    </location>
</feature>
<dbReference type="Proteomes" id="UP000177416">
    <property type="component" value="Unassembled WGS sequence"/>
</dbReference>
<feature type="transmembrane region" description="Helical" evidence="1">
    <location>
        <begin position="357"/>
        <end position="377"/>
    </location>
</feature>
<protein>
    <recommendedName>
        <fullName evidence="2">Glycosyltransferase RgtA/B/C/D-like domain-containing protein</fullName>
    </recommendedName>
</protein>
<dbReference type="AlphaFoldDB" id="A0A1F5ZS58"/>
<feature type="transmembrane region" description="Helical" evidence="1">
    <location>
        <begin position="389"/>
        <end position="409"/>
    </location>
</feature>
<feature type="transmembrane region" description="Helical" evidence="1">
    <location>
        <begin position="243"/>
        <end position="267"/>
    </location>
</feature>
<name>A0A1F5ZS58_9BACT</name>
<accession>A0A1F5ZS58</accession>